<dbReference type="SUPFAM" id="SSF50998">
    <property type="entry name" value="Quinoprotein alcohol dehydrogenase-like"/>
    <property type="match status" value="1"/>
</dbReference>
<dbReference type="AlphaFoldDB" id="A0A2Z2I0P1"/>
<keyword evidence="4" id="KW-1185">Reference proteome</keyword>
<protein>
    <recommendedName>
        <fullName evidence="2">Pyrrolo-quinoline quinone repeat domain-containing protein</fullName>
    </recommendedName>
</protein>
<gene>
    <name evidence="3" type="ORF">B1756_16425</name>
</gene>
<dbReference type="InterPro" id="IPR018391">
    <property type="entry name" value="PQQ_b-propeller_rpt"/>
</dbReference>
<dbReference type="PANTHER" id="PTHR34512:SF30">
    <property type="entry name" value="OUTER MEMBRANE PROTEIN ASSEMBLY FACTOR BAMB"/>
    <property type="match status" value="1"/>
</dbReference>
<name>A0A2Z2I0P1_9EURY</name>
<dbReference type="EMBL" id="CP019893">
    <property type="protein sequence ID" value="ARS91154.1"/>
    <property type="molecule type" value="Genomic_DNA"/>
</dbReference>
<dbReference type="Pfam" id="PF13360">
    <property type="entry name" value="PQQ_2"/>
    <property type="match status" value="2"/>
</dbReference>
<dbReference type="OrthoDB" id="169171at2157"/>
<feature type="domain" description="Pyrrolo-quinoline quinone repeat" evidence="2">
    <location>
        <begin position="111"/>
        <end position="228"/>
    </location>
</feature>
<evidence type="ECO:0000256" key="1">
    <source>
        <dbReference type="SAM" id="MobiDB-lite"/>
    </source>
</evidence>
<accession>A0A2Z2I0P1</accession>
<dbReference type="GeneID" id="32895692"/>
<dbReference type="Proteomes" id="UP000250088">
    <property type="component" value="Chromosome"/>
</dbReference>
<organism evidence="3 4">
    <name type="scientific">Natrarchaeobaculum aegyptiacum</name>
    <dbReference type="NCBI Taxonomy" id="745377"/>
    <lineage>
        <taxon>Archaea</taxon>
        <taxon>Methanobacteriati</taxon>
        <taxon>Methanobacteriota</taxon>
        <taxon>Stenosarchaea group</taxon>
        <taxon>Halobacteria</taxon>
        <taxon>Halobacteriales</taxon>
        <taxon>Natrialbaceae</taxon>
        <taxon>Natrarchaeobaculum</taxon>
    </lineage>
</organism>
<evidence type="ECO:0000259" key="2">
    <source>
        <dbReference type="Pfam" id="PF13360"/>
    </source>
</evidence>
<dbReference type="PANTHER" id="PTHR34512">
    <property type="entry name" value="CELL SURFACE PROTEIN"/>
    <property type="match status" value="1"/>
</dbReference>
<evidence type="ECO:0000313" key="4">
    <source>
        <dbReference type="Proteomes" id="UP000250088"/>
    </source>
</evidence>
<dbReference type="SMART" id="SM00564">
    <property type="entry name" value="PQQ"/>
    <property type="match status" value="4"/>
</dbReference>
<dbReference type="InterPro" id="IPR002372">
    <property type="entry name" value="PQQ_rpt_dom"/>
</dbReference>
<feature type="region of interest" description="Disordered" evidence="1">
    <location>
        <begin position="48"/>
        <end position="69"/>
    </location>
</feature>
<dbReference type="KEGG" id="naj:B1756_16425"/>
<dbReference type="InterPro" id="IPR015943">
    <property type="entry name" value="WD40/YVTN_repeat-like_dom_sf"/>
</dbReference>
<dbReference type="InterPro" id="IPR011047">
    <property type="entry name" value="Quinoprotein_ADH-like_sf"/>
</dbReference>
<dbReference type="RefSeq" id="WP_086889523.1">
    <property type="nucleotide sequence ID" value="NZ_CP019893.1"/>
</dbReference>
<feature type="domain" description="Pyrrolo-quinoline quinone repeat" evidence="2">
    <location>
        <begin position="293"/>
        <end position="413"/>
    </location>
</feature>
<sequence length="425" mass="45909">MTDESSSRRSSQSCRRDEIITNRRSFCAALGVGALAGCLQLEQADDDHSAGLTEGDGTTDAAFEDEVDGTPIDDPECLELVSAWERNLRDVVTFEGAFLGVAGSRTAGVDAPRLERYAADGEMTWASDEIDSEYRFEFHRDDDVVARGATVVAVARDGHDGVIHAFDTDTGERRWSDDVRLDRNVGGWALSLADDLAVLAAVSDESADETIVRGYEAGDGERRWERDIDLGYVTGVEHHDDGFFVVGWRQGGGEIVRVDLEAGGNVGGETTLDVASPGYVRGEGGDRLYFRGNEIHAYDPANNEYEWSLEVDRQFGPGVDVDGETLYGGNSSGWVVARDATDGSMRWDTRVEGGVTDSLSVADGIVWARTDRGELVAIDASTGEVVHTLEDAYMVAAAPGQVFVGDTAYDLESETGYSNNCNDSH</sequence>
<evidence type="ECO:0000313" key="3">
    <source>
        <dbReference type="EMBL" id="ARS91154.1"/>
    </source>
</evidence>
<reference evidence="4" key="1">
    <citation type="submission" date="2017-02" db="EMBL/GenBank/DDBJ databases">
        <title>Natronthermophilus aegyptiacus gen. nov.,sp. nov., an aerobic, extremely halophilic alkalithermophilic archaeon isolated from the athalassohaline Wadi An Natrun, Egypt.</title>
        <authorList>
            <person name="Zhao B."/>
        </authorList>
    </citation>
    <scope>NUCLEOTIDE SEQUENCE [LARGE SCALE GENOMIC DNA]</scope>
    <source>
        <strain evidence="4">JW/NM-HA 15</strain>
    </source>
</reference>
<dbReference type="Gene3D" id="2.130.10.10">
    <property type="entry name" value="YVTN repeat-like/Quinoprotein amine dehydrogenase"/>
    <property type="match status" value="2"/>
</dbReference>
<proteinExistence type="predicted"/>